<name>A0ABR9ZYN3_9FIRM</name>
<gene>
    <name evidence="1" type="ORF">ISU02_20920</name>
</gene>
<reference evidence="1 2" key="1">
    <citation type="submission" date="2020-11" db="EMBL/GenBank/DDBJ databases">
        <title>Fusibacter basophilias sp. nov.</title>
        <authorList>
            <person name="Qiu D."/>
        </authorList>
    </citation>
    <scope>NUCLEOTIDE SEQUENCE [LARGE SCALE GENOMIC DNA]</scope>
    <source>
        <strain evidence="1 2">Q10-2</strain>
    </source>
</reference>
<accession>A0ABR9ZYN3</accession>
<dbReference type="RefSeq" id="WP_194703803.1">
    <property type="nucleotide sequence ID" value="NZ_JADKNH010000017.1"/>
</dbReference>
<dbReference type="EMBL" id="JADKNH010000017">
    <property type="protein sequence ID" value="MBF4695564.1"/>
    <property type="molecule type" value="Genomic_DNA"/>
</dbReference>
<keyword evidence="2" id="KW-1185">Reference proteome</keyword>
<protein>
    <submittedName>
        <fullName evidence="1">Uncharacterized protein</fullName>
    </submittedName>
</protein>
<dbReference type="Proteomes" id="UP000614200">
    <property type="component" value="Unassembled WGS sequence"/>
</dbReference>
<proteinExistence type="predicted"/>
<evidence type="ECO:0000313" key="2">
    <source>
        <dbReference type="Proteomes" id="UP000614200"/>
    </source>
</evidence>
<sequence>MSECICSSCKHLKSIIDEGDHDQNEISETCEFGFPSEDCATCELEGCDLTCENYEKVPEESGFMMSKCSKCGQEIKHMSTNHDEGEIFCVTCYLNK</sequence>
<evidence type="ECO:0000313" key="1">
    <source>
        <dbReference type="EMBL" id="MBF4695564.1"/>
    </source>
</evidence>
<organism evidence="1 2">
    <name type="scientific">Fusibacter ferrireducens</name>
    <dbReference type="NCBI Taxonomy" id="2785058"/>
    <lineage>
        <taxon>Bacteria</taxon>
        <taxon>Bacillati</taxon>
        <taxon>Bacillota</taxon>
        <taxon>Clostridia</taxon>
        <taxon>Eubacteriales</taxon>
        <taxon>Eubacteriales Family XII. Incertae Sedis</taxon>
        <taxon>Fusibacter</taxon>
    </lineage>
</organism>
<comment type="caution">
    <text evidence="1">The sequence shown here is derived from an EMBL/GenBank/DDBJ whole genome shotgun (WGS) entry which is preliminary data.</text>
</comment>